<dbReference type="Pfam" id="PF00501">
    <property type="entry name" value="AMP-binding"/>
    <property type="match status" value="1"/>
</dbReference>
<evidence type="ECO:0000313" key="7">
    <source>
        <dbReference type="Proteomes" id="UP000254802"/>
    </source>
</evidence>
<dbReference type="STRING" id="75985.WC39_03685"/>
<protein>
    <submittedName>
        <fullName evidence="5">Long-chain fatty acid--CoA ligase</fullName>
    </submittedName>
    <submittedName>
        <fullName evidence="4">Long-chain-fatty-acid--CoA ligase FadD15</fullName>
        <ecNumber evidence="4">6.2.1.3</ecNumber>
    </submittedName>
</protein>
<reference evidence="8 9" key="2">
    <citation type="journal article" date="2019" name="Vet. Microbiol.">
        <title>Genetic characterization of susceptible and multi-drug resistant Mannheimia haemolytica isolated from high-risk stocker calves prior to and after antimicrobial metaphylaxis.</title>
        <authorList>
            <person name="Snyder E.R."/>
            <person name="Alvarez-Narvaez S."/>
            <person name="Credille B.C."/>
        </authorList>
    </citation>
    <scope>NUCLEOTIDE SEQUENCE [LARGE SCALE GENOMIC DNA]</scope>
    <source>
        <strain evidence="6 8">UGA-R5-128-1</strain>
        <strain evidence="5 9">UGA-R7-163-1</strain>
    </source>
</reference>
<dbReference type="GO" id="GO:0016020">
    <property type="term" value="C:membrane"/>
    <property type="evidence" value="ECO:0007669"/>
    <property type="project" value="TreeGrafter"/>
</dbReference>
<dbReference type="Proteomes" id="UP000318394">
    <property type="component" value="Unassembled WGS sequence"/>
</dbReference>
<evidence type="ECO:0000259" key="3">
    <source>
        <dbReference type="Pfam" id="PF00501"/>
    </source>
</evidence>
<gene>
    <name evidence="6" type="ORF">FEA53_01445</name>
    <name evidence="5" type="ORF">FEB89_01450</name>
    <name evidence="4" type="ORF">NCTC10638_03847</name>
</gene>
<dbReference type="OrthoDB" id="9803968at2"/>
<evidence type="ECO:0000256" key="1">
    <source>
        <dbReference type="ARBA" id="ARBA00022741"/>
    </source>
</evidence>
<accession>A0A248ZXJ7</accession>
<dbReference type="EMBL" id="VAJB01000001">
    <property type="protein sequence ID" value="TRB76470.1"/>
    <property type="molecule type" value="Genomic_DNA"/>
</dbReference>
<keyword evidence="9" id="KW-1185">Reference proteome</keyword>
<dbReference type="InterPro" id="IPR000873">
    <property type="entry name" value="AMP-dep_synth/lig_dom"/>
</dbReference>
<evidence type="ECO:0000313" key="6">
    <source>
        <dbReference type="EMBL" id="TRB76470.1"/>
    </source>
</evidence>
<organism evidence="4 7">
    <name type="scientific">Mannheimia haemolytica</name>
    <name type="common">Pasteurella haemolytica</name>
    <dbReference type="NCBI Taxonomy" id="75985"/>
    <lineage>
        <taxon>Bacteria</taxon>
        <taxon>Pseudomonadati</taxon>
        <taxon>Pseudomonadota</taxon>
        <taxon>Gammaproteobacteria</taxon>
        <taxon>Pasteurellales</taxon>
        <taxon>Pasteurellaceae</taxon>
        <taxon>Mannheimia</taxon>
    </lineage>
</organism>
<evidence type="ECO:0000313" key="9">
    <source>
        <dbReference type="Proteomes" id="UP000318394"/>
    </source>
</evidence>
<feature type="domain" description="AMP-dependent synthetase/ligase" evidence="3">
    <location>
        <begin position="12"/>
        <end position="419"/>
    </location>
</feature>
<dbReference type="InterPro" id="IPR020845">
    <property type="entry name" value="AMP-binding_CS"/>
</dbReference>
<dbReference type="EMBL" id="VAJI01000001">
    <property type="protein sequence ID" value="TRB40640.1"/>
    <property type="molecule type" value="Genomic_DNA"/>
</dbReference>
<dbReference type="GeneID" id="67368355"/>
<dbReference type="Pfam" id="PF23562">
    <property type="entry name" value="AMP-binding_C_3"/>
    <property type="match status" value="1"/>
</dbReference>
<sequence length="592" mass="67966">MSTLDFHFIHRFHQQVQALSHHPALRFMQDEKWSEISWLELQKQVNNLSYALLANGLAVQEKIAIFAQNMPRWTITDIAAMQIRAVAVPIYATSTTKQLEYILNDGDIKILFVGDQEQYDQAIEIANNCSLLIKIVAMKDSIDLRDFPIAQHWQDFIKVNQDEAELTKRLNDKCLEDLFTLIYTSGTTGEPKGVMLDYANLAHQLQAHNKALPHIDENDISLSFLPLSHIFERAWVTYVLYRGAVNCYLEDPQQVRQALSTVRPTLMCAVPRFYEKIYTAVWDKVQQAPIHRRALFKWAIRTAEDNLFGKKSAFFHRLQYIMADKLVLGKLRALLGGRIRMMPCGGAKLDPSIGLFFQSIGINVKLGYGMTETTATISCWQEKGFNINSTGTLMPDVEVKISEENEILVRGGLVMKGYYKKPEATAQAFTAEGFLKTGDAGELDSEGNLYITDRIKELMKTSNGKYIAPQYIEGKIGKDKFIEQIAVIADAKKYVSALIVPCFDSLEEYAKKLNIRYQDRLELIKHYEVVRMFEQRINELQKDLASFEQIKKFTLLSQAFSTKMEEITPTLKLRRKVILERYKQQIEKMYES</sequence>
<evidence type="ECO:0000313" key="4">
    <source>
        <dbReference type="EMBL" id="STY64658.1"/>
    </source>
</evidence>
<dbReference type="Gene3D" id="3.40.50.12780">
    <property type="entry name" value="N-terminal domain of ligase-like"/>
    <property type="match status" value="1"/>
</dbReference>
<evidence type="ECO:0000256" key="2">
    <source>
        <dbReference type="ARBA" id="ARBA00022840"/>
    </source>
</evidence>
<dbReference type="PROSITE" id="PS00455">
    <property type="entry name" value="AMP_BINDING"/>
    <property type="match status" value="1"/>
</dbReference>
<name>A0A248ZXJ7_MANHA</name>
<evidence type="ECO:0000313" key="5">
    <source>
        <dbReference type="EMBL" id="TRB40640.1"/>
    </source>
</evidence>
<dbReference type="GO" id="GO:0004467">
    <property type="term" value="F:long-chain fatty acid-CoA ligase activity"/>
    <property type="evidence" value="ECO:0007669"/>
    <property type="project" value="UniProtKB-EC"/>
</dbReference>
<keyword evidence="4" id="KW-0436">Ligase</keyword>
<dbReference type="RefSeq" id="WP_006247952.1">
    <property type="nucleotide sequence ID" value="NZ_CP011098.1"/>
</dbReference>
<evidence type="ECO:0000313" key="8">
    <source>
        <dbReference type="Proteomes" id="UP000315164"/>
    </source>
</evidence>
<keyword evidence="2" id="KW-0067">ATP-binding</keyword>
<dbReference type="EMBL" id="UGPN01000002">
    <property type="protein sequence ID" value="STY64658.1"/>
    <property type="molecule type" value="Genomic_DNA"/>
</dbReference>
<dbReference type="GO" id="GO:0005524">
    <property type="term" value="F:ATP binding"/>
    <property type="evidence" value="ECO:0007669"/>
    <property type="project" value="UniProtKB-KW"/>
</dbReference>
<dbReference type="SUPFAM" id="SSF56801">
    <property type="entry name" value="Acetyl-CoA synthetase-like"/>
    <property type="match status" value="1"/>
</dbReference>
<dbReference type="AlphaFoldDB" id="A0A248ZXJ7"/>
<keyword evidence="1" id="KW-0547">Nucleotide-binding</keyword>
<dbReference type="Proteomes" id="UP000254802">
    <property type="component" value="Unassembled WGS sequence"/>
</dbReference>
<dbReference type="EC" id="6.2.1.3" evidence="4"/>
<dbReference type="CDD" id="cd05907">
    <property type="entry name" value="VL_LC_FACS_like"/>
    <property type="match status" value="1"/>
</dbReference>
<dbReference type="KEGG" id="mhay:VK67_03685"/>
<dbReference type="InterPro" id="IPR042099">
    <property type="entry name" value="ANL_N_sf"/>
</dbReference>
<dbReference type="PANTHER" id="PTHR43272">
    <property type="entry name" value="LONG-CHAIN-FATTY-ACID--COA LIGASE"/>
    <property type="match status" value="1"/>
</dbReference>
<dbReference type="Proteomes" id="UP000315164">
    <property type="component" value="Unassembled WGS sequence"/>
</dbReference>
<dbReference type="PANTHER" id="PTHR43272:SF33">
    <property type="entry name" value="AMP-BINDING DOMAIN-CONTAINING PROTEIN-RELATED"/>
    <property type="match status" value="1"/>
</dbReference>
<dbReference type="KEGG" id="mhaq:WC39_03685"/>
<proteinExistence type="predicted"/>
<reference evidence="4 7" key="1">
    <citation type="submission" date="2018-06" db="EMBL/GenBank/DDBJ databases">
        <authorList>
            <consortium name="Pathogen Informatics"/>
            <person name="Doyle S."/>
        </authorList>
    </citation>
    <scope>NUCLEOTIDE SEQUENCE [LARGE SCALE GENOMIC DNA]</scope>
    <source>
        <strain evidence="4 7">NCTC10638</strain>
    </source>
</reference>